<organism evidence="1 2">
    <name type="scientific">Methylibium petroleiphilum (strain ATCC BAA-1232 / LMG 22953 / PM1)</name>
    <dbReference type="NCBI Taxonomy" id="420662"/>
    <lineage>
        <taxon>Bacteria</taxon>
        <taxon>Pseudomonadati</taxon>
        <taxon>Pseudomonadota</taxon>
        <taxon>Betaproteobacteria</taxon>
        <taxon>Burkholderiales</taxon>
        <taxon>Sphaerotilaceae</taxon>
        <taxon>Methylibium</taxon>
    </lineage>
</organism>
<dbReference type="EMBL" id="CP000555">
    <property type="protein sequence ID" value="ABM95668.1"/>
    <property type="molecule type" value="Genomic_DNA"/>
</dbReference>
<keyword evidence="2" id="KW-1185">Reference proteome</keyword>
<protein>
    <submittedName>
        <fullName evidence="1">Uncharacterized protein</fullName>
    </submittedName>
</protein>
<dbReference type="Proteomes" id="UP000000366">
    <property type="component" value="Chromosome"/>
</dbReference>
<evidence type="ECO:0000313" key="1">
    <source>
        <dbReference type="EMBL" id="ABM95668.1"/>
    </source>
</evidence>
<accession>A2SJC9</accession>
<sequence>MMRLQHEALTRAVWLLYAASDEQIDRLVATLDAAAEKAAAKLPMAKAMLDEIVGKAPHGAVEMLTHFKDVNAPALHSFVHGGIHAIQRGLTGYPVELLANVVRSSNGLYTMAGMLLAILSGDEALAKRMSKIQPRFADCLPPLIAPAARPET</sequence>
<name>A2SJC9_METPP</name>
<dbReference type="InterPro" id="IPR054257">
    <property type="entry name" value="DUF6988"/>
</dbReference>
<dbReference type="KEGG" id="mpt:Mpe_A2714"/>
<dbReference type="eggNOG" id="ENOG50313IZ">
    <property type="taxonomic scope" value="Bacteria"/>
</dbReference>
<evidence type="ECO:0000313" key="2">
    <source>
        <dbReference type="Proteomes" id="UP000000366"/>
    </source>
</evidence>
<reference evidence="1 2" key="1">
    <citation type="journal article" date="2007" name="J. Bacteriol.">
        <title>Whole-genome analysis of the methyl tert-butyl ether-degrading beta-proteobacterium Methylibium petroleiphilum PM1.</title>
        <authorList>
            <person name="Kane S.R."/>
            <person name="Chakicherla A.Y."/>
            <person name="Chain P.S.G."/>
            <person name="Schmidt R."/>
            <person name="Shin M.W."/>
            <person name="Legler T.C."/>
            <person name="Scow K.M."/>
            <person name="Larimer F.W."/>
            <person name="Lucas S.M."/>
            <person name="Richardson P.M."/>
            <person name="Hristova K.R."/>
        </authorList>
    </citation>
    <scope>NUCLEOTIDE SEQUENCE [LARGE SCALE GENOMIC DNA]</scope>
    <source>
        <strain evidence="2">ATCC BAA-1232 / LMG 22953 / PM1</strain>
    </source>
</reference>
<dbReference type="AlphaFoldDB" id="A2SJC9"/>
<gene>
    <name evidence="1" type="ordered locus">Mpe_A2714</name>
</gene>
<dbReference type="HOGENOM" id="CLU_102873_0_0_4"/>
<proteinExistence type="predicted"/>
<dbReference type="Pfam" id="PF22491">
    <property type="entry name" value="DUF6988"/>
    <property type="match status" value="1"/>
</dbReference>